<dbReference type="RefSeq" id="WP_259035819.1">
    <property type="nucleotide sequence ID" value="NZ_JAJISC010000003.1"/>
</dbReference>
<evidence type="ECO:0000256" key="1">
    <source>
        <dbReference type="SAM" id="MobiDB-lite"/>
    </source>
</evidence>
<proteinExistence type="predicted"/>
<feature type="transmembrane region" description="Helical" evidence="2">
    <location>
        <begin position="67"/>
        <end position="89"/>
    </location>
</feature>
<feature type="region of interest" description="Disordered" evidence="1">
    <location>
        <begin position="133"/>
        <end position="177"/>
    </location>
</feature>
<organism evidence="3 4">
    <name type="scientific">Halomonas dongshanensis</name>
    <dbReference type="NCBI Taxonomy" id="2890835"/>
    <lineage>
        <taxon>Bacteria</taxon>
        <taxon>Pseudomonadati</taxon>
        <taxon>Pseudomonadota</taxon>
        <taxon>Gammaproteobacteria</taxon>
        <taxon>Oceanospirillales</taxon>
        <taxon>Halomonadaceae</taxon>
        <taxon>Halomonas</taxon>
    </lineage>
</organism>
<keyword evidence="2" id="KW-0812">Transmembrane</keyword>
<comment type="caution">
    <text evidence="3">The sequence shown here is derived from an EMBL/GenBank/DDBJ whole genome shotgun (WGS) entry which is preliminary data.</text>
</comment>
<evidence type="ECO:0000256" key="2">
    <source>
        <dbReference type="SAM" id="Phobius"/>
    </source>
</evidence>
<sequence>MPLLVIISLFTLLDFVVLFSIGGRIGLLNTLLLVIGTGMVGLHLIRREGASTLAQARRRLAAGELPSSELFTGATLIFGGALLLAPGFLSDALGLACLLPSARQLLLKAATALGLRARVGAYSSTVGAGANPGDDWAQADAFSEQRRRREEHTAKAQPGEPIEGDFISREDTSKQRR</sequence>
<feature type="compositionally biased region" description="Basic and acidic residues" evidence="1">
    <location>
        <begin position="143"/>
        <end position="154"/>
    </location>
</feature>
<name>A0ABT2ECN9_9GAMM</name>
<keyword evidence="4" id="KW-1185">Reference proteome</keyword>
<evidence type="ECO:0000313" key="3">
    <source>
        <dbReference type="EMBL" id="MCS2609315.1"/>
    </source>
</evidence>
<dbReference type="PANTHER" id="PTHR35335:SF1">
    <property type="entry name" value="UPF0716 PROTEIN FXSA"/>
    <property type="match status" value="1"/>
</dbReference>
<feature type="transmembrane region" description="Helical" evidence="2">
    <location>
        <begin position="28"/>
        <end position="46"/>
    </location>
</feature>
<evidence type="ECO:0000313" key="4">
    <source>
        <dbReference type="Proteomes" id="UP001165542"/>
    </source>
</evidence>
<dbReference type="Pfam" id="PF04186">
    <property type="entry name" value="FxsA"/>
    <property type="match status" value="1"/>
</dbReference>
<protein>
    <submittedName>
        <fullName evidence="3">FxsA family protein</fullName>
    </submittedName>
</protein>
<dbReference type="InterPro" id="IPR007313">
    <property type="entry name" value="FxsA"/>
</dbReference>
<dbReference type="PANTHER" id="PTHR35335">
    <property type="entry name" value="UPF0716 PROTEIN FXSA"/>
    <property type="match status" value="1"/>
</dbReference>
<feature type="compositionally biased region" description="Basic and acidic residues" evidence="1">
    <location>
        <begin position="166"/>
        <end position="177"/>
    </location>
</feature>
<dbReference type="NCBIfam" id="NF008528">
    <property type="entry name" value="PRK11463.1-2"/>
    <property type="match status" value="1"/>
</dbReference>
<reference evidence="3" key="1">
    <citation type="submission" date="2021-11" db="EMBL/GenBank/DDBJ databases">
        <title>Halomonas sp., isolated from a coastal aquaculture zone in Dongshan Bay.</title>
        <authorList>
            <person name="Lin W."/>
        </authorList>
    </citation>
    <scope>NUCLEOTIDE SEQUENCE</scope>
    <source>
        <strain evidence="3">Yzlin-01</strain>
    </source>
</reference>
<keyword evidence="2" id="KW-0472">Membrane</keyword>
<dbReference type="Proteomes" id="UP001165542">
    <property type="component" value="Unassembled WGS sequence"/>
</dbReference>
<keyword evidence="2" id="KW-1133">Transmembrane helix</keyword>
<gene>
    <name evidence="3" type="ORF">LLY24_08290</name>
</gene>
<dbReference type="EMBL" id="JAJISC010000003">
    <property type="protein sequence ID" value="MCS2609315.1"/>
    <property type="molecule type" value="Genomic_DNA"/>
</dbReference>
<accession>A0ABT2ECN9</accession>